<comment type="caution">
    <text evidence="2">The sequence shown here is derived from an EMBL/GenBank/DDBJ whole genome shotgun (WGS) entry which is preliminary data.</text>
</comment>
<evidence type="ECO:0000313" key="3">
    <source>
        <dbReference type="Proteomes" id="UP001501237"/>
    </source>
</evidence>
<dbReference type="Proteomes" id="UP001501237">
    <property type="component" value="Unassembled WGS sequence"/>
</dbReference>
<sequence length="266" mass="29790">MSDVTGRWRELNRACWDERVPIHVGGDFYDLDGFRNDPDVLRPFEREEVGDVTGRTLVHLQCHFGLDTLSWATRGASVTGLDFSEPAIAAATRIARETGIDARFVAADVYDAAEALGTTYDIVYTGLGALNWLPDLTRWAETAAGLVAPGGFLYLAEFHPFTHVFDDETGSRRENDYFKGGPTVWDEPGTYADLTAETRHNVTVEWDHTLGDVVSAITATGLRLEFLHEHDYTLFPRYRTLERGPGGIYTQRGPRVPMMYSLRAVR</sequence>
<dbReference type="Gene3D" id="3.40.50.150">
    <property type="entry name" value="Vaccinia Virus protein VP39"/>
    <property type="match status" value="1"/>
</dbReference>
<keyword evidence="2" id="KW-0808">Transferase</keyword>
<dbReference type="InterPro" id="IPR013217">
    <property type="entry name" value="Methyltransf_12"/>
</dbReference>
<reference evidence="3" key="1">
    <citation type="journal article" date="2019" name="Int. J. Syst. Evol. Microbiol.">
        <title>The Global Catalogue of Microorganisms (GCM) 10K type strain sequencing project: providing services to taxonomists for standard genome sequencing and annotation.</title>
        <authorList>
            <consortium name="The Broad Institute Genomics Platform"/>
            <consortium name="The Broad Institute Genome Sequencing Center for Infectious Disease"/>
            <person name="Wu L."/>
            <person name="Ma J."/>
        </authorList>
    </citation>
    <scope>NUCLEOTIDE SEQUENCE [LARGE SCALE GENOMIC DNA]</scope>
    <source>
        <strain evidence="3">JCM 9377</strain>
    </source>
</reference>
<dbReference type="GO" id="GO:0032259">
    <property type="term" value="P:methylation"/>
    <property type="evidence" value="ECO:0007669"/>
    <property type="project" value="UniProtKB-KW"/>
</dbReference>
<keyword evidence="3" id="KW-1185">Reference proteome</keyword>
<dbReference type="Pfam" id="PF08242">
    <property type="entry name" value="Methyltransf_12"/>
    <property type="match status" value="1"/>
</dbReference>
<evidence type="ECO:0000313" key="2">
    <source>
        <dbReference type="EMBL" id="GAA3239141.1"/>
    </source>
</evidence>
<dbReference type="PANTHER" id="PTHR43861">
    <property type="entry name" value="TRANS-ACONITATE 2-METHYLTRANSFERASE-RELATED"/>
    <property type="match status" value="1"/>
</dbReference>
<feature type="domain" description="Methyltransferase type 12" evidence="1">
    <location>
        <begin position="59"/>
        <end position="153"/>
    </location>
</feature>
<evidence type="ECO:0000259" key="1">
    <source>
        <dbReference type="Pfam" id="PF08242"/>
    </source>
</evidence>
<protein>
    <submittedName>
        <fullName evidence="2">Class I SAM-dependent methyltransferase</fullName>
    </submittedName>
</protein>
<dbReference type="EMBL" id="BAAAUV010000037">
    <property type="protein sequence ID" value="GAA3239141.1"/>
    <property type="molecule type" value="Genomic_DNA"/>
</dbReference>
<organism evidence="2 3">
    <name type="scientific">Actinocorallia longicatena</name>
    <dbReference type="NCBI Taxonomy" id="111803"/>
    <lineage>
        <taxon>Bacteria</taxon>
        <taxon>Bacillati</taxon>
        <taxon>Actinomycetota</taxon>
        <taxon>Actinomycetes</taxon>
        <taxon>Streptosporangiales</taxon>
        <taxon>Thermomonosporaceae</taxon>
        <taxon>Actinocorallia</taxon>
    </lineage>
</organism>
<dbReference type="RefSeq" id="WP_344838476.1">
    <property type="nucleotide sequence ID" value="NZ_BAAAUV010000037.1"/>
</dbReference>
<proteinExistence type="predicted"/>
<dbReference type="InterPro" id="IPR029063">
    <property type="entry name" value="SAM-dependent_MTases_sf"/>
</dbReference>
<gene>
    <name evidence="2" type="ORF">GCM10010468_75150</name>
</gene>
<accession>A0ABP6QQ11</accession>
<dbReference type="CDD" id="cd02440">
    <property type="entry name" value="AdoMet_MTases"/>
    <property type="match status" value="1"/>
</dbReference>
<name>A0ABP6QQ11_9ACTN</name>
<dbReference type="SUPFAM" id="SSF53335">
    <property type="entry name" value="S-adenosyl-L-methionine-dependent methyltransferases"/>
    <property type="match status" value="1"/>
</dbReference>
<dbReference type="GO" id="GO:0008168">
    <property type="term" value="F:methyltransferase activity"/>
    <property type="evidence" value="ECO:0007669"/>
    <property type="project" value="UniProtKB-KW"/>
</dbReference>
<keyword evidence="2" id="KW-0489">Methyltransferase</keyword>